<gene>
    <name evidence="1" type="ORF">GCM10007094_00440</name>
</gene>
<dbReference type="RefSeq" id="WP_189434276.1">
    <property type="nucleotide sequence ID" value="NZ_BMXE01000001.1"/>
</dbReference>
<dbReference type="Proteomes" id="UP000637980">
    <property type="component" value="Unassembled WGS sequence"/>
</dbReference>
<reference evidence="2" key="1">
    <citation type="journal article" date="2019" name="Int. J. Syst. Evol. Microbiol.">
        <title>The Global Catalogue of Microorganisms (GCM) 10K type strain sequencing project: providing services to taxonomists for standard genome sequencing and annotation.</title>
        <authorList>
            <consortium name="The Broad Institute Genomics Platform"/>
            <consortium name="The Broad Institute Genome Sequencing Center for Infectious Disease"/>
            <person name="Wu L."/>
            <person name="Ma J."/>
        </authorList>
    </citation>
    <scope>NUCLEOTIDE SEQUENCE [LARGE SCALE GENOMIC DNA]</scope>
    <source>
        <strain evidence="2">KCTC 12861</strain>
    </source>
</reference>
<sequence length="259" mass="30045">MLLSASYNYFNGEEHLLASLRSIANSVEHVSIVYQATSNSGEPISEEALDALSDAIGEKLVNDVSLYEPDLTLPRSVNERNKRNWGLKIAKLRKSTHFMTMDVDEFYRETELISARRLIAEHGYNSTSAASFFHLKSPRYRSKLPDSTNVSLITKIEPWSKFRPKQNYYIPMVDPTRNLKTLLKKHHHFSIDCVAMYHMNLVRRDIDSKFRNTSTTDNKFLDSLRKNIDNWNFGTPFEFPNKGMYEIAEVENEFNTFDN</sequence>
<accession>A0ABQ3DVH6</accession>
<name>A0ABQ3DVH6_9HYPH</name>
<evidence type="ECO:0000313" key="1">
    <source>
        <dbReference type="EMBL" id="GHB16963.1"/>
    </source>
</evidence>
<comment type="caution">
    <text evidence="1">The sequence shown here is derived from an EMBL/GenBank/DDBJ whole genome shotgun (WGS) entry which is preliminary data.</text>
</comment>
<protein>
    <submittedName>
        <fullName evidence="1">Uncharacterized protein</fullName>
    </submittedName>
</protein>
<evidence type="ECO:0000313" key="2">
    <source>
        <dbReference type="Proteomes" id="UP000637980"/>
    </source>
</evidence>
<organism evidence="1 2">
    <name type="scientific">Pseudovibrio japonicus</name>
    <dbReference type="NCBI Taxonomy" id="366534"/>
    <lineage>
        <taxon>Bacteria</taxon>
        <taxon>Pseudomonadati</taxon>
        <taxon>Pseudomonadota</taxon>
        <taxon>Alphaproteobacteria</taxon>
        <taxon>Hyphomicrobiales</taxon>
        <taxon>Stappiaceae</taxon>
        <taxon>Pseudovibrio</taxon>
    </lineage>
</organism>
<proteinExistence type="predicted"/>
<keyword evidence="2" id="KW-1185">Reference proteome</keyword>
<dbReference type="EMBL" id="BMXE01000001">
    <property type="protein sequence ID" value="GHB16963.1"/>
    <property type="molecule type" value="Genomic_DNA"/>
</dbReference>